<dbReference type="SUPFAM" id="SSF50182">
    <property type="entry name" value="Sm-like ribonucleoproteins"/>
    <property type="match status" value="1"/>
</dbReference>
<dbReference type="Proteomes" id="UP000599074">
    <property type="component" value="Unassembled WGS sequence"/>
</dbReference>
<dbReference type="InterPro" id="IPR010920">
    <property type="entry name" value="LSM_dom_sf"/>
</dbReference>
<dbReference type="EMBL" id="BOON01000024">
    <property type="protein sequence ID" value="GII22998.1"/>
    <property type="molecule type" value="Genomic_DNA"/>
</dbReference>
<dbReference type="GO" id="GO:0016020">
    <property type="term" value="C:membrane"/>
    <property type="evidence" value="ECO:0007669"/>
    <property type="project" value="UniProtKB-SubCell"/>
</dbReference>
<dbReference type="Gene3D" id="2.30.30.60">
    <property type="match status" value="1"/>
</dbReference>
<feature type="domain" description="Mechanosensitive ion channel MscS" evidence="7">
    <location>
        <begin position="180"/>
        <end position="246"/>
    </location>
</feature>
<evidence type="ECO:0000259" key="7">
    <source>
        <dbReference type="Pfam" id="PF00924"/>
    </source>
</evidence>
<sequence length="369" mass="41270">MARSVHQLLVHLLALFAAVGGALVVVEVAHHALLRLGRRGPFPREFARRAHQPLRWFAVVFASYATLNSLPLPESRWKSPLLHLLDLAVIAVSAWLIGVLLLITEDRALQRYRTDVRDNLHARRVHTRVRIIRRVTIAVIAVLTVAAMLTTFPNARTTGKSLLLSAGVVGVLAALAAQALLASMLAGVQLALSGAVRLEDVVIVEKEWGHVEEITLTHVVVRIWDDRRLVVPTSYFASHPFQNWTRTESRLLGTVELDVDWTVPLQPMREELQRIVSDSPLWDERLSLLQVTDATGEHVRVRCLVSAADADTLWDLRCLVRERLVEWLRDQQPQALPRIRTEIERGVLALPSRDNGRRPGSGARGARTA</sequence>
<keyword evidence="3 6" id="KW-1133">Transmembrane helix</keyword>
<dbReference type="InterPro" id="IPR006685">
    <property type="entry name" value="MscS_channel_2nd"/>
</dbReference>
<evidence type="ECO:0000256" key="1">
    <source>
        <dbReference type="ARBA" id="ARBA00004370"/>
    </source>
</evidence>
<dbReference type="GO" id="GO:0055085">
    <property type="term" value="P:transmembrane transport"/>
    <property type="evidence" value="ECO:0007669"/>
    <property type="project" value="InterPro"/>
</dbReference>
<organism evidence="8 9">
    <name type="scientific">Planosporangium mesophilum</name>
    <dbReference type="NCBI Taxonomy" id="689768"/>
    <lineage>
        <taxon>Bacteria</taxon>
        <taxon>Bacillati</taxon>
        <taxon>Actinomycetota</taxon>
        <taxon>Actinomycetes</taxon>
        <taxon>Micromonosporales</taxon>
        <taxon>Micromonosporaceae</taxon>
        <taxon>Planosporangium</taxon>
    </lineage>
</organism>
<dbReference type="AlphaFoldDB" id="A0A8J3X3L9"/>
<feature type="compositionally biased region" description="Low complexity" evidence="5">
    <location>
        <begin position="358"/>
        <end position="369"/>
    </location>
</feature>
<evidence type="ECO:0000256" key="4">
    <source>
        <dbReference type="ARBA" id="ARBA00023136"/>
    </source>
</evidence>
<dbReference type="Gene3D" id="1.10.287.1260">
    <property type="match status" value="1"/>
</dbReference>
<comment type="caution">
    <text evidence="8">The sequence shown here is derived from an EMBL/GenBank/DDBJ whole genome shotgun (WGS) entry which is preliminary data.</text>
</comment>
<dbReference type="PANTHER" id="PTHR30566">
    <property type="entry name" value="YNAI-RELATED MECHANOSENSITIVE ION CHANNEL"/>
    <property type="match status" value="1"/>
</dbReference>
<evidence type="ECO:0000313" key="9">
    <source>
        <dbReference type="Proteomes" id="UP000599074"/>
    </source>
</evidence>
<name>A0A8J3X3L9_9ACTN</name>
<reference evidence="8" key="1">
    <citation type="submission" date="2021-01" db="EMBL/GenBank/DDBJ databases">
        <title>Whole genome shotgun sequence of Planosporangium mesophilum NBRC 109066.</title>
        <authorList>
            <person name="Komaki H."/>
            <person name="Tamura T."/>
        </authorList>
    </citation>
    <scope>NUCLEOTIDE SEQUENCE</scope>
    <source>
        <strain evidence="8">NBRC 109066</strain>
    </source>
</reference>
<dbReference type="InterPro" id="IPR023408">
    <property type="entry name" value="MscS_beta-dom_sf"/>
</dbReference>
<keyword evidence="2 6" id="KW-0812">Transmembrane</keyword>
<evidence type="ECO:0000256" key="5">
    <source>
        <dbReference type="SAM" id="MobiDB-lite"/>
    </source>
</evidence>
<gene>
    <name evidence="8" type="ORF">Pme01_25950</name>
</gene>
<accession>A0A8J3X3L9</accession>
<keyword evidence="9" id="KW-1185">Reference proteome</keyword>
<dbReference type="Pfam" id="PF00924">
    <property type="entry name" value="MS_channel_2nd"/>
    <property type="match status" value="1"/>
</dbReference>
<evidence type="ECO:0000256" key="2">
    <source>
        <dbReference type="ARBA" id="ARBA00022692"/>
    </source>
</evidence>
<comment type="subcellular location">
    <subcellularLocation>
        <location evidence="1">Membrane</location>
    </subcellularLocation>
</comment>
<evidence type="ECO:0000256" key="3">
    <source>
        <dbReference type="ARBA" id="ARBA00022989"/>
    </source>
</evidence>
<evidence type="ECO:0000313" key="8">
    <source>
        <dbReference type="EMBL" id="GII22998.1"/>
    </source>
</evidence>
<dbReference type="PANTHER" id="PTHR30566:SF25">
    <property type="entry name" value="INNER MEMBRANE PROTEIN"/>
    <property type="match status" value="1"/>
</dbReference>
<feature type="transmembrane region" description="Helical" evidence="6">
    <location>
        <begin position="162"/>
        <end position="188"/>
    </location>
</feature>
<feature type="region of interest" description="Disordered" evidence="5">
    <location>
        <begin position="350"/>
        <end position="369"/>
    </location>
</feature>
<proteinExistence type="predicted"/>
<keyword evidence="4 6" id="KW-0472">Membrane</keyword>
<evidence type="ECO:0000256" key="6">
    <source>
        <dbReference type="SAM" id="Phobius"/>
    </source>
</evidence>
<protein>
    <submittedName>
        <fullName evidence="8">Mechanosensitive ion channel protein MscS</fullName>
    </submittedName>
</protein>
<dbReference type="RefSeq" id="WP_168117609.1">
    <property type="nucleotide sequence ID" value="NZ_BOON01000024.1"/>
</dbReference>
<feature type="transmembrane region" description="Helical" evidence="6">
    <location>
        <begin position="12"/>
        <end position="33"/>
    </location>
</feature>
<feature type="transmembrane region" description="Helical" evidence="6">
    <location>
        <begin position="131"/>
        <end position="150"/>
    </location>
</feature>
<feature type="transmembrane region" description="Helical" evidence="6">
    <location>
        <begin position="84"/>
        <end position="103"/>
    </location>
</feature>